<evidence type="ECO:0008006" key="3">
    <source>
        <dbReference type="Google" id="ProtNLM"/>
    </source>
</evidence>
<protein>
    <recommendedName>
        <fullName evidence="3">Competence CoiA family protein</fullName>
    </recommendedName>
</protein>
<dbReference type="EMBL" id="JAMQOS010000007">
    <property type="protein sequence ID" value="MDS0284055.1"/>
    <property type="molecule type" value="Genomic_DNA"/>
</dbReference>
<dbReference type="RefSeq" id="WP_310901802.1">
    <property type="nucleotide sequence ID" value="NZ_JAMQOS010000007.1"/>
</dbReference>
<evidence type="ECO:0000313" key="2">
    <source>
        <dbReference type="Proteomes" id="UP001268864"/>
    </source>
</evidence>
<gene>
    <name evidence="1" type="ORF">NDI86_18220</name>
</gene>
<name>A0ABU2FTH6_9EURY</name>
<dbReference type="Proteomes" id="UP001268864">
    <property type="component" value="Unassembled WGS sequence"/>
</dbReference>
<keyword evidence="2" id="KW-1185">Reference proteome</keyword>
<comment type="caution">
    <text evidence="1">The sequence shown here is derived from an EMBL/GenBank/DDBJ whole genome shotgun (WGS) entry which is preliminary data.</text>
</comment>
<reference evidence="1 2" key="1">
    <citation type="submission" date="2022-06" db="EMBL/GenBank/DDBJ databases">
        <title>Halomicroarcula sp. a new haloarchaeum isolate from saline soil.</title>
        <authorList>
            <person name="Strakova D."/>
            <person name="Galisteo C."/>
            <person name="Sanchez-Porro C."/>
            <person name="Ventosa A."/>
        </authorList>
    </citation>
    <scope>NUCLEOTIDE SEQUENCE [LARGE SCALE GENOMIC DNA]</scope>
    <source>
        <strain evidence="1 2">S3CR25-11</strain>
    </source>
</reference>
<accession>A0ABU2FTH6</accession>
<sequence>MPFIGVRDDRPVLPLEVADDGFVWCPSCGEKMKVREGEKVARHFYHAPDDSECGGESAAHVEMKHIAAQKLLERYPDAEVTIESSMVDGQRRADIRVLFAEPDSQFGRGIAVEVQRHHRQKSVRAVTEDYLSAGSSVLWLSEVDYDGTHPGYDDVTLTDPVPVWPYAVPQLIEEQSRPGEAGDWSVQVSERELAPFVENGQMGQRTLGAFAESAGTGQADVTAPGWSLERTISLALTPESKTVQDLTAEIFRNLIAEFEQEKDVIQTVEDYRESTESSDRNCYVNEWFAGGPRDPCTIELIVTPAGEPVELSVEKRRTDNALSVSVEEGIVDVFTDLVATVCTELAFVSALEPQNPDGTDIWSHEFAQRGRPVNCTITRTHGEWVELSLHRCKSEYQPVETISVRVLPADIEMLLELCARVRLHVDTGAE</sequence>
<organism evidence="1 2">
    <name type="scientific">Haloarcula onubensis</name>
    <dbReference type="NCBI Taxonomy" id="2950539"/>
    <lineage>
        <taxon>Archaea</taxon>
        <taxon>Methanobacteriati</taxon>
        <taxon>Methanobacteriota</taxon>
        <taxon>Stenosarchaea group</taxon>
        <taxon>Halobacteria</taxon>
        <taxon>Halobacteriales</taxon>
        <taxon>Haloarculaceae</taxon>
        <taxon>Haloarcula</taxon>
    </lineage>
</organism>
<proteinExistence type="predicted"/>
<evidence type="ECO:0000313" key="1">
    <source>
        <dbReference type="EMBL" id="MDS0284055.1"/>
    </source>
</evidence>